<name>A0AA95JBI9_9BACL</name>
<feature type="transmembrane region" description="Helical" evidence="1">
    <location>
        <begin position="7"/>
        <end position="26"/>
    </location>
</feature>
<dbReference type="AlphaFoldDB" id="A0AA95JBI9"/>
<dbReference type="InterPro" id="IPR025495">
    <property type="entry name" value="DUF4386"/>
</dbReference>
<dbReference type="Pfam" id="PF14329">
    <property type="entry name" value="DUF4386"/>
    <property type="match status" value="1"/>
</dbReference>
<keyword evidence="1" id="KW-0812">Transmembrane</keyword>
<evidence type="ECO:0000256" key="1">
    <source>
        <dbReference type="SAM" id="Phobius"/>
    </source>
</evidence>
<feature type="transmembrane region" description="Helical" evidence="1">
    <location>
        <begin position="91"/>
        <end position="111"/>
    </location>
</feature>
<gene>
    <name evidence="2" type="ORF">P0Y55_16445</name>
</gene>
<protein>
    <submittedName>
        <fullName evidence="2">DUF4386 domain-containing protein</fullName>
    </submittedName>
</protein>
<dbReference type="EMBL" id="CP119317">
    <property type="protein sequence ID" value="WEK54126.1"/>
    <property type="molecule type" value="Genomic_DNA"/>
</dbReference>
<reference evidence="2" key="1">
    <citation type="submission" date="2023-03" db="EMBL/GenBank/DDBJ databases">
        <title>Andean soil-derived lignocellulolytic bacterial consortium as a source of novel taxa and putative plastic-active enzymes.</title>
        <authorList>
            <person name="Diaz-Garcia L."/>
            <person name="Chuvochina M."/>
            <person name="Feuerriegel G."/>
            <person name="Bunk B."/>
            <person name="Sproer C."/>
            <person name="Streit W.R."/>
            <person name="Rodriguez L.M."/>
            <person name="Overmann J."/>
            <person name="Jimenez D.J."/>
        </authorList>
    </citation>
    <scope>NUCLEOTIDE SEQUENCE</scope>
    <source>
        <strain evidence="2">MAG 2441</strain>
    </source>
</reference>
<keyword evidence="3" id="KW-1185">Reference proteome</keyword>
<sequence>MNKIARVAGVLFLVSTGTYMIGNGLLDHVLNRPDFLTNLYPDRTNVFWGSLLELINAMAVVGIAMLLYPILKKHNEAFALGYFGSRILESALLIISAIVPLVLITLSKDYIPLGASKGSSFETIGNLLLEANSVLFQMAMIVLSLGSLLLCNVLYRSRLVPRFLSVIGFIGYAALLTSGCLSIFGKDIGPILYVPGAIFEIVFPVWIIVKGFNLRAFQEERFEY</sequence>
<keyword evidence="1" id="KW-0472">Membrane</keyword>
<dbReference type="Proteomes" id="UP001178662">
    <property type="component" value="Chromosome"/>
</dbReference>
<feature type="transmembrane region" description="Helical" evidence="1">
    <location>
        <begin position="131"/>
        <end position="151"/>
    </location>
</feature>
<organism evidence="2 3">
    <name type="scientific">Candidatus Cohnella colombiensis</name>
    <dbReference type="NCBI Taxonomy" id="3121368"/>
    <lineage>
        <taxon>Bacteria</taxon>
        <taxon>Bacillati</taxon>
        <taxon>Bacillota</taxon>
        <taxon>Bacilli</taxon>
        <taxon>Bacillales</taxon>
        <taxon>Paenibacillaceae</taxon>
        <taxon>Cohnella</taxon>
    </lineage>
</organism>
<feature type="transmembrane region" description="Helical" evidence="1">
    <location>
        <begin position="163"/>
        <end position="184"/>
    </location>
</feature>
<evidence type="ECO:0000313" key="3">
    <source>
        <dbReference type="Proteomes" id="UP001178662"/>
    </source>
</evidence>
<proteinExistence type="predicted"/>
<feature type="transmembrane region" description="Helical" evidence="1">
    <location>
        <begin position="46"/>
        <end position="71"/>
    </location>
</feature>
<accession>A0AA95JBI9</accession>
<feature type="transmembrane region" description="Helical" evidence="1">
    <location>
        <begin position="190"/>
        <end position="209"/>
    </location>
</feature>
<evidence type="ECO:0000313" key="2">
    <source>
        <dbReference type="EMBL" id="WEK54126.1"/>
    </source>
</evidence>
<keyword evidence="1" id="KW-1133">Transmembrane helix</keyword>